<evidence type="ECO:0000313" key="7">
    <source>
        <dbReference type="EMBL" id="VAW86991.1"/>
    </source>
</evidence>
<sequence>MILGLIGVSAFGLTLPATRVVVPHLDPIFIGLGRAVLAAVFAAMFLLWFRQKIPNKKQIYQLSIVALGVVVGFPVFSSWAMQYVPASHGGVVLGILPLATALVGVLIGNERPSFSFWLVSVVGSGFVVLYALSQGSGGVQIADIALLGAIFSAAIGYAVGARLSKDIGGWQVICWALVLAFPFILVPTISYAPESLSNMPVMGYVSFLYLALISQLFAFFVWYKGLALGGIARVSQTQLLQPFVTLFASALFLGELIDIETMIFVFLVVSSVWLGKRMPIREKA</sequence>
<proteinExistence type="predicted"/>
<keyword evidence="4 5" id="KW-0472">Membrane</keyword>
<comment type="subcellular location">
    <subcellularLocation>
        <location evidence="1">Membrane</location>
        <topology evidence="1">Multi-pass membrane protein</topology>
    </subcellularLocation>
</comment>
<dbReference type="Pfam" id="PF00892">
    <property type="entry name" value="EamA"/>
    <property type="match status" value="2"/>
</dbReference>
<feature type="transmembrane region" description="Helical" evidence="5">
    <location>
        <begin position="60"/>
        <end position="80"/>
    </location>
</feature>
<feature type="transmembrane region" description="Helical" evidence="5">
    <location>
        <begin position="86"/>
        <end position="107"/>
    </location>
</feature>
<feature type="transmembrane region" description="Helical" evidence="5">
    <location>
        <begin position="29"/>
        <end position="48"/>
    </location>
</feature>
<feature type="domain" description="EamA" evidence="6">
    <location>
        <begin position="2"/>
        <end position="128"/>
    </location>
</feature>
<dbReference type="InterPro" id="IPR037185">
    <property type="entry name" value="EmrE-like"/>
</dbReference>
<gene>
    <name evidence="7" type="ORF">MNBD_GAMMA18-1637</name>
</gene>
<protein>
    <submittedName>
        <fullName evidence="7">Permease of the drug/metabolite transporter (DMT) superfamily</fullName>
    </submittedName>
</protein>
<dbReference type="PANTHER" id="PTHR32322:SF2">
    <property type="entry name" value="EAMA DOMAIN-CONTAINING PROTEIN"/>
    <property type="match status" value="1"/>
</dbReference>
<dbReference type="InterPro" id="IPR050638">
    <property type="entry name" value="AA-Vitamin_Transporters"/>
</dbReference>
<dbReference type="GO" id="GO:0016020">
    <property type="term" value="C:membrane"/>
    <property type="evidence" value="ECO:0007669"/>
    <property type="project" value="UniProtKB-SubCell"/>
</dbReference>
<name>A0A3B0Z622_9ZZZZ</name>
<keyword evidence="3 5" id="KW-1133">Transmembrane helix</keyword>
<dbReference type="SUPFAM" id="SSF103481">
    <property type="entry name" value="Multidrug resistance efflux transporter EmrE"/>
    <property type="match status" value="2"/>
</dbReference>
<keyword evidence="2 5" id="KW-0812">Transmembrane</keyword>
<feature type="transmembrane region" description="Helical" evidence="5">
    <location>
        <begin position="172"/>
        <end position="192"/>
    </location>
</feature>
<evidence type="ECO:0000256" key="1">
    <source>
        <dbReference type="ARBA" id="ARBA00004141"/>
    </source>
</evidence>
<dbReference type="AlphaFoldDB" id="A0A3B0Z622"/>
<dbReference type="EMBL" id="UOFP01000166">
    <property type="protein sequence ID" value="VAW86991.1"/>
    <property type="molecule type" value="Genomic_DNA"/>
</dbReference>
<dbReference type="PANTHER" id="PTHR32322">
    <property type="entry name" value="INNER MEMBRANE TRANSPORTER"/>
    <property type="match status" value="1"/>
</dbReference>
<feature type="domain" description="EamA" evidence="6">
    <location>
        <begin position="141"/>
        <end position="274"/>
    </location>
</feature>
<feature type="transmembrane region" description="Helical" evidence="5">
    <location>
        <begin position="204"/>
        <end position="223"/>
    </location>
</feature>
<evidence type="ECO:0000256" key="3">
    <source>
        <dbReference type="ARBA" id="ARBA00022989"/>
    </source>
</evidence>
<evidence type="ECO:0000259" key="6">
    <source>
        <dbReference type="Pfam" id="PF00892"/>
    </source>
</evidence>
<evidence type="ECO:0000256" key="5">
    <source>
        <dbReference type="SAM" id="Phobius"/>
    </source>
</evidence>
<evidence type="ECO:0000256" key="4">
    <source>
        <dbReference type="ARBA" id="ARBA00023136"/>
    </source>
</evidence>
<organism evidence="7">
    <name type="scientific">hydrothermal vent metagenome</name>
    <dbReference type="NCBI Taxonomy" id="652676"/>
    <lineage>
        <taxon>unclassified sequences</taxon>
        <taxon>metagenomes</taxon>
        <taxon>ecological metagenomes</taxon>
    </lineage>
</organism>
<evidence type="ECO:0000256" key="2">
    <source>
        <dbReference type="ARBA" id="ARBA00022692"/>
    </source>
</evidence>
<feature type="transmembrane region" description="Helical" evidence="5">
    <location>
        <begin position="114"/>
        <end position="133"/>
    </location>
</feature>
<accession>A0A3B0Z622</accession>
<dbReference type="InterPro" id="IPR000620">
    <property type="entry name" value="EamA_dom"/>
</dbReference>
<reference evidence="7" key="1">
    <citation type="submission" date="2018-06" db="EMBL/GenBank/DDBJ databases">
        <authorList>
            <person name="Zhirakovskaya E."/>
        </authorList>
    </citation>
    <scope>NUCLEOTIDE SEQUENCE</scope>
</reference>
<feature type="transmembrane region" description="Helical" evidence="5">
    <location>
        <begin position="139"/>
        <end position="160"/>
    </location>
</feature>
<feature type="transmembrane region" description="Helical" evidence="5">
    <location>
        <begin position="243"/>
        <end position="269"/>
    </location>
</feature>